<sequence>MKNKKGRKILSLIFILAILINSSGVAKADNSLPKEPTEITITPSNFVPRIGQEVTFQIDNFGFENIKTGIGMDYRIQVNSFENGKYNAQQLKKIEVPEITVEKYKDNNWINKGVKLSGRMMLNNSFVGIGVEDKIYKPNEEQNFIIKRENIQKELEKEKSNWNKINFFNIYFELLNDKGKPDYGEYINRLSHKGTVNFTYNILDELMVNPYITLQGKAEWYTNDLQLNGGVERHQKDYPINFLYLESSDISLTVLEPKESYEPGEKIKLKVEIKNTSKNLPNTRLVSGLDFGEKEIIKNPTMTVGKPDIIFELPEKLGNKSVLSKMINPNESLEFITEITLPLDFTDCLNSTGDKIILTPYLYTSNIYKDDDGQKSYMHYEEREYNKALELSIKKEVDAPKPTEPNKPARPVEIIKEITLVGGRDTLTERVKSQLMDFVQYRLSGKDRYETSVEVSREYDSSNIVLLASGEKYTDELTATVLANKLDAPIMLTRKDSIPAEVKAEINRLGATKVIIIGGNSSVSKKVEEELSSYTLKRIGGSDRYDTAILVGNQVRNLTDSKSEAILVDGTNFPDAIAMTSMAVEQDMPILLTKPSQLPENIEKAIKDWELTEVTIGGGSNSVSNKVEKEVKELTEVNRVAGSDRYETSVLIAEQVYGKTQHIVIASGEVFSDAIVGAPYAAKNGYPILLSRSNNLPEVVMNYILGNR</sequence>
<organism evidence="1 2">
    <name type="scientific">Miniphocaeibacter halophilus</name>
    <dbReference type="NCBI Taxonomy" id="2931922"/>
    <lineage>
        <taxon>Bacteria</taxon>
        <taxon>Bacillati</taxon>
        <taxon>Bacillota</taxon>
        <taxon>Tissierellia</taxon>
        <taxon>Tissierellales</taxon>
        <taxon>Peptoniphilaceae</taxon>
        <taxon>Miniphocaeibacter</taxon>
    </lineage>
</organism>
<reference evidence="1 2" key="1">
    <citation type="journal article" date="2022" name="Int. J. Syst. Evol. Microbiol.">
        <title>Miniphocaeibacter halophilus sp. nov., an ammonium-tolerant acetate-producing bacterium isolated from a biogas system.</title>
        <authorList>
            <person name="Schnurer A."/>
            <person name="Singh A."/>
            <person name="Bi S."/>
            <person name="Qiao W."/>
            <person name="Westerholm M."/>
        </authorList>
    </citation>
    <scope>NUCLEOTIDE SEQUENCE [LARGE SCALE GENOMIC DNA]</scope>
    <source>
        <strain evidence="1 2">AMB_01</strain>
    </source>
</reference>
<evidence type="ECO:0000313" key="2">
    <source>
        <dbReference type="Proteomes" id="UP000595814"/>
    </source>
</evidence>
<keyword evidence="2" id="KW-1185">Reference proteome</keyword>
<proteinExistence type="predicted"/>
<protein>
    <submittedName>
        <fullName evidence="1">Cell wall-binding repeat-containing protein</fullName>
    </submittedName>
</protein>
<dbReference type="EMBL" id="CP066744">
    <property type="protein sequence ID" value="QQK08482.1"/>
    <property type="molecule type" value="Genomic_DNA"/>
</dbReference>
<accession>A0AC61MS94</accession>
<gene>
    <name evidence="1" type="ORF">JFY71_02795</name>
</gene>
<evidence type="ECO:0000313" key="1">
    <source>
        <dbReference type="EMBL" id="QQK08482.1"/>
    </source>
</evidence>
<name>A0AC61MS94_9FIRM</name>
<dbReference type="Proteomes" id="UP000595814">
    <property type="component" value="Chromosome"/>
</dbReference>